<dbReference type="AlphaFoldDB" id="A0A4R9LUI3"/>
<dbReference type="InterPro" id="IPR023170">
    <property type="entry name" value="HhH_base_excis_C"/>
</dbReference>
<dbReference type="GO" id="GO:0006284">
    <property type="term" value="P:base-excision repair"/>
    <property type="evidence" value="ECO:0007669"/>
    <property type="project" value="InterPro"/>
</dbReference>
<dbReference type="OrthoDB" id="9802365at2"/>
<evidence type="ECO:0000256" key="12">
    <source>
        <dbReference type="ARBA" id="ARBA00023014"/>
    </source>
</evidence>
<evidence type="ECO:0000313" key="17">
    <source>
        <dbReference type="Proteomes" id="UP000298264"/>
    </source>
</evidence>
<dbReference type="GO" id="GO:0000701">
    <property type="term" value="F:purine-specific mismatch base pair DNA N-glycosylase activity"/>
    <property type="evidence" value="ECO:0007669"/>
    <property type="project" value="UniProtKB-EC"/>
</dbReference>
<dbReference type="SUPFAM" id="SSF55811">
    <property type="entry name" value="Nudix"/>
    <property type="match status" value="1"/>
</dbReference>
<dbReference type="PANTHER" id="PTHR42944:SF1">
    <property type="entry name" value="ADENINE DNA GLYCOSYLASE"/>
    <property type="match status" value="1"/>
</dbReference>
<dbReference type="InterPro" id="IPR011257">
    <property type="entry name" value="DNA_glycosylase"/>
</dbReference>
<name>A0A4R9LUI3_9LEPT</name>
<dbReference type="PANTHER" id="PTHR42944">
    <property type="entry name" value="ADENINE DNA GLYCOSYLASE"/>
    <property type="match status" value="1"/>
</dbReference>
<dbReference type="InterPro" id="IPR005760">
    <property type="entry name" value="A/G_AdeGlyc_MutY"/>
</dbReference>
<dbReference type="GO" id="GO:0046872">
    <property type="term" value="F:metal ion binding"/>
    <property type="evidence" value="ECO:0007669"/>
    <property type="project" value="UniProtKB-KW"/>
</dbReference>
<evidence type="ECO:0000256" key="1">
    <source>
        <dbReference type="ARBA" id="ARBA00000843"/>
    </source>
</evidence>
<dbReference type="EC" id="3.2.2.31" evidence="5"/>
<keyword evidence="14" id="KW-0326">Glycosidase</keyword>
<dbReference type="GO" id="GO:0034039">
    <property type="term" value="F:8-oxo-7,8-dihydroguanine DNA N-glycosylase activity"/>
    <property type="evidence" value="ECO:0007669"/>
    <property type="project" value="TreeGrafter"/>
</dbReference>
<evidence type="ECO:0000313" key="16">
    <source>
        <dbReference type="EMBL" id="TGN11850.1"/>
    </source>
</evidence>
<dbReference type="SMART" id="SM00478">
    <property type="entry name" value="ENDO3c"/>
    <property type="match status" value="1"/>
</dbReference>
<evidence type="ECO:0000256" key="5">
    <source>
        <dbReference type="ARBA" id="ARBA00012045"/>
    </source>
</evidence>
<dbReference type="Proteomes" id="UP000298264">
    <property type="component" value="Unassembled WGS sequence"/>
</dbReference>
<evidence type="ECO:0000256" key="9">
    <source>
        <dbReference type="ARBA" id="ARBA00022763"/>
    </source>
</evidence>
<evidence type="ECO:0000256" key="7">
    <source>
        <dbReference type="ARBA" id="ARBA00022485"/>
    </source>
</evidence>
<dbReference type="InterPro" id="IPR004035">
    <property type="entry name" value="Endouclease-III_FeS-bd_BS"/>
</dbReference>
<keyword evidence="9" id="KW-0227">DNA damage</keyword>
<dbReference type="Pfam" id="PF00730">
    <property type="entry name" value="HhH-GPD"/>
    <property type="match status" value="1"/>
</dbReference>
<reference evidence="16" key="1">
    <citation type="journal article" date="2019" name="PLoS Negl. Trop. Dis.">
        <title>Revisiting the worldwide diversity of Leptospira species in the environment.</title>
        <authorList>
            <person name="Vincent A.T."/>
            <person name="Schiettekatte O."/>
            <person name="Bourhy P."/>
            <person name="Veyrier F.J."/>
            <person name="Picardeau M."/>
        </authorList>
    </citation>
    <scope>NUCLEOTIDE SEQUENCE [LARGE SCALE GENOMIC DNA]</scope>
    <source>
        <strain evidence="16">201400974</strain>
    </source>
</reference>
<comment type="catalytic activity">
    <reaction evidence="1">
        <text>Hydrolyzes free adenine bases from 7,8-dihydro-8-oxoguanine:adenine mismatched double-stranded DNA, leaving an apurinic site.</text>
        <dbReference type="EC" id="3.2.2.31"/>
    </reaction>
</comment>
<dbReference type="GO" id="GO:0032357">
    <property type="term" value="F:oxidized purine DNA binding"/>
    <property type="evidence" value="ECO:0007669"/>
    <property type="project" value="TreeGrafter"/>
</dbReference>
<comment type="cofactor">
    <cofactor evidence="2">
        <name>[4Fe-4S] cluster</name>
        <dbReference type="ChEBI" id="CHEBI:49883"/>
    </cofactor>
</comment>
<dbReference type="FunFam" id="1.10.340.30:FF:000002">
    <property type="entry name" value="Adenine DNA glycosylase"/>
    <property type="match status" value="1"/>
</dbReference>
<feature type="domain" description="HhH-GPD" evidence="15">
    <location>
        <begin position="35"/>
        <end position="186"/>
    </location>
</feature>
<evidence type="ECO:0000256" key="10">
    <source>
        <dbReference type="ARBA" id="ARBA00022801"/>
    </source>
</evidence>
<evidence type="ECO:0000256" key="6">
    <source>
        <dbReference type="ARBA" id="ARBA00022023"/>
    </source>
</evidence>
<evidence type="ECO:0000256" key="8">
    <source>
        <dbReference type="ARBA" id="ARBA00022723"/>
    </source>
</evidence>
<keyword evidence="12" id="KW-0411">Iron-sulfur</keyword>
<dbReference type="InterPro" id="IPR044298">
    <property type="entry name" value="MIG/MutY"/>
</dbReference>
<protein>
    <recommendedName>
        <fullName evidence="6">Adenine DNA glycosylase</fullName>
        <ecNumber evidence="5">3.2.2.31</ecNumber>
    </recommendedName>
</protein>
<dbReference type="Pfam" id="PF00633">
    <property type="entry name" value="HHH"/>
    <property type="match status" value="1"/>
</dbReference>
<keyword evidence="7" id="KW-0004">4Fe-4S</keyword>
<evidence type="ECO:0000256" key="14">
    <source>
        <dbReference type="ARBA" id="ARBA00023295"/>
    </source>
</evidence>
<dbReference type="Gene3D" id="1.10.1670.10">
    <property type="entry name" value="Helix-hairpin-Helix base-excision DNA repair enzymes (C-terminal)"/>
    <property type="match status" value="1"/>
</dbReference>
<dbReference type="Gene3D" id="1.10.340.30">
    <property type="entry name" value="Hypothetical protein, domain 2"/>
    <property type="match status" value="1"/>
</dbReference>
<evidence type="ECO:0000256" key="4">
    <source>
        <dbReference type="ARBA" id="ARBA00008343"/>
    </source>
</evidence>
<dbReference type="PROSITE" id="PS00764">
    <property type="entry name" value="ENDONUCLEASE_III_1"/>
    <property type="match status" value="1"/>
</dbReference>
<dbReference type="InterPro" id="IPR003265">
    <property type="entry name" value="HhH-GPD_domain"/>
</dbReference>
<comment type="similarity">
    <text evidence="4">Belongs to the Nth/MutY family.</text>
</comment>
<evidence type="ECO:0000256" key="2">
    <source>
        <dbReference type="ARBA" id="ARBA00001966"/>
    </source>
</evidence>
<dbReference type="NCBIfam" id="TIGR01084">
    <property type="entry name" value="mutY"/>
    <property type="match status" value="1"/>
</dbReference>
<dbReference type="InterPro" id="IPR000445">
    <property type="entry name" value="HhH_motif"/>
</dbReference>
<evidence type="ECO:0000256" key="3">
    <source>
        <dbReference type="ARBA" id="ARBA00002933"/>
    </source>
</evidence>
<sequence>MTPQEKLRSWFLLNQRDLPFRKKKQAYSIWVSEVMLQQTRVAAMLPLYENFMSRFPTVADLARSSEEEVLSAWKGLGYYTRARNLRKAAIYVEQNFNGSFPKDLNEVLKVPGIGPYTARAILSIAYDLKHAVLDGNVKRVLARLFIYEKNILGAGADKDLQSLADNFLYEDFPGDHNQAMMELGATICLPENPKCLLCPLQSDCKGLSENLLDRIPLRTKEDKKLSLIGHFIWLEKGEEILLIKEKKPRFLKGMYVLPYYFEGKLPSEEYRSSELIQDLANRKSLIKLPRSFSHTITHHKFQFWIHKEVLSEKESDQLVSAMREEMDCKWVKKENLENEFPSSLASKVKKIILSD</sequence>
<dbReference type="GO" id="GO:0006298">
    <property type="term" value="P:mismatch repair"/>
    <property type="evidence" value="ECO:0007669"/>
    <property type="project" value="TreeGrafter"/>
</dbReference>
<keyword evidence="8" id="KW-0479">Metal-binding</keyword>
<evidence type="ECO:0000256" key="11">
    <source>
        <dbReference type="ARBA" id="ARBA00023004"/>
    </source>
</evidence>
<dbReference type="InterPro" id="IPR015797">
    <property type="entry name" value="NUDIX_hydrolase-like_dom_sf"/>
</dbReference>
<accession>A0A4R9LUI3</accession>
<comment type="function">
    <text evidence="3">Adenine glycosylase active on G-A mispairs. MutY also corrects error-prone DNA synthesis past GO lesions which are due to the oxidatively damaged form of guanine: 7,8-dihydro-8-oxoguanine (8-oxo-dGTP).</text>
</comment>
<comment type="caution">
    <text evidence="16">The sequence shown here is derived from an EMBL/GenBank/DDBJ whole genome shotgun (WGS) entry which is preliminary data.</text>
</comment>
<evidence type="ECO:0000259" key="15">
    <source>
        <dbReference type="SMART" id="SM00478"/>
    </source>
</evidence>
<keyword evidence="11" id="KW-0408">Iron</keyword>
<dbReference type="SUPFAM" id="SSF48150">
    <property type="entry name" value="DNA-glycosylase"/>
    <property type="match status" value="1"/>
</dbReference>
<dbReference type="CDD" id="cd00056">
    <property type="entry name" value="ENDO3c"/>
    <property type="match status" value="1"/>
</dbReference>
<evidence type="ECO:0000256" key="13">
    <source>
        <dbReference type="ARBA" id="ARBA00023204"/>
    </source>
</evidence>
<gene>
    <name evidence="16" type="primary">mutY</name>
    <name evidence="16" type="ORF">EHS11_04895</name>
</gene>
<keyword evidence="13" id="KW-0234">DNA repair</keyword>
<proteinExistence type="inferred from homology"/>
<organism evidence="16 17">
    <name type="scientific">Leptospira ilyithenensis</name>
    <dbReference type="NCBI Taxonomy" id="2484901"/>
    <lineage>
        <taxon>Bacteria</taxon>
        <taxon>Pseudomonadati</taxon>
        <taxon>Spirochaetota</taxon>
        <taxon>Spirochaetia</taxon>
        <taxon>Leptospirales</taxon>
        <taxon>Leptospiraceae</taxon>
        <taxon>Leptospira</taxon>
    </lineage>
</organism>
<keyword evidence="10" id="KW-0378">Hydrolase</keyword>
<dbReference type="EMBL" id="RQHV01000036">
    <property type="protein sequence ID" value="TGN11850.1"/>
    <property type="molecule type" value="Genomic_DNA"/>
</dbReference>
<keyword evidence="17" id="KW-1185">Reference proteome</keyword>
<dbReference type="GO" id="GO:0051539">
    <property type="term" value="F:4 iron, 4 sulfur cluster binding"/>
    <property type="evidence" value="ECO:0007669"/>
    <property type="project" value="UniProtKB-KW"/>
</dbReference>
<dbReference type="RefSeq" id="WP_135763299.1">
    <property type="nucleotide sequence ID" value="NZ_RQHV01000036.1"/>
</dbReference>
<dbReference type="GO" id="GO:0035485">
    <property type="term" value="F:adenine/guanine mispair binding"/>
    <property type="evidence" value="ECO:0007669"/>
    <property type="project" value="TreeGrafter"/>
</dbReference>